<dbReference type="OrthoDB" id="1910803at2759"/>
<dbReference type="STRING" id="1965070.A0A3S4RDX4"/>
<protein>
    <submittedName>
        <fullName evidence="4">Disulfide isomerase-like protein</fullName>
    </submittedName>
</protein>
<feature type="domain" description="Thioredoxin" evidence="3">
    <location>
        <begin position="562"/>
        <end position="648"/>
    </location>
</feature>
<dbReference type="PANTHER" id="PTHR46497">
    <property type="entry name" value="THIOREDOXIN DOMAIN-CONTAINING PROTEIN 11"/>
    <property type="match status" value="1"/>
</dbReference>
<comment type="caution">
    <text evidence="4">The sequence shown here is derived from an EMBL/GenBank/DDBJ whole genome shotgun (WGS) entry which is preliminary data.</text>
</comment>
<evidence type="ECO:0000313" key="4">
    <source>
        <dbReference type="EMBL" id="RWS14982.1"/>
    </source>
</evidence>
<accession>A0A3S4RDX4</accession>
<feature type="region of interest" description="Disordered" evidence="1">
    <location>
        <begin position="781"/>
        <end position="818"/>
    </location>
</feature>
<dbReference type="InterPro" id="IPR036249">
    <property type="entry name" value="Thioredoxin-like_sf"/>
</dbReference>
<name>A0A3S4RDX4_9ACAR</name>
<dbReference type="PANTHER" id="PTHR46497:SF1">
    <property type="entry name" value="THIOREDOXIN DOMAIN-CONTAINING PROTEIN 11"/>
    <property type="match status" value="1"/>
</dbReference>
<evidence type="ECO:0000313" key="5">
    <source>
        <dbReference type="Proteomes" id="UP000285301"/>
    </source>
</evidence>
<feature type="signal peptide" evidence="2">
    <location>
        <begin position="1"/>
        <end position="18"/>
    </location>
</feature>
<keyword evidence="2" id="KW-0732">Signal</keyword>
<gene>
    <name evidence="4" type="ORF">B4U79_04947</name>
</gene>
<dbReference type="Pfam" id="PF00085">
    <property type="entry name" value="Thioredoxin"/>
    <property type="match status" value="1"/>
</dbReference>
<feature type="chain" id="PRO_5018718427" evidence="2">
    <location>
        <begin position="19"/>
        <end position="818"/>
    </location>
</feature>
<dbReference type="InterPro" id="IPR052792">
    <property type="entry name" value="Thioredoxin_dom-contain_11"/>
</dbReference>
<dbReference type="CDD" id="cd02995">
    <property type="entry name" value="PDI_a_PDI_a'_C"/>
    <property type="match status" value="1"/>
</dbReference>
<dbReference type="GO" id="GO:0016853">
    <property type="term" value="F:isomerase activity"/>
    <property type="evidence" value="ECO:0007669"/>
    <property type="project" value="UniProtKB-KW"/>
</dbReference>
<dbReference type="EMBL" id="NCKU01000575">
    <property type="protein sequence ID" value="RWS14982.1"/>
    <property type="molecule type" value="Genomic_DNA"/>
</dbReference>
<evidence type="ECO:0000256" key="1">
    <source>
        <dbReference type="SAM" id="MobiDB-lite"/>
    </source>
</evidence>
<dbReference type="Gene3D" id="3.40.30.10">
    <property type="entry name" value="Glutaredoxin"/>
    <property type="match status" value="2"/>
</dbReference>
<sequence length="818" mass="93645">MLVVIVAVIGRFPVLVASVRNAGDVEYRGPLLASYIIPFIDSLLNPVIRLQNDGDLLDLRSKHDAVVVGYFDFNQYSEPEGYNFYLSASVKALATDPWRRVQFTVITSRKLAHKLNINSHASISLYLWHSTLEFQGNRKKVDNLIKWIYEPLQRENASLVEWITPSGIKSLTLSNILTHSSTFILFTPRSLILDISPYFDVLREVALDYFNCEKSPTIRSIIHRSILRRHLMEEKLMELEEKCHEITNPTSSNSAAIEWAAANIVEGDTCCHSQIVFWRPHGKPADKKCYCTSCIRVSLAKCPGGCKRFNCLATASRYLASFNPHDVNHTASFCNEIKSNYQPKFTPYYRIVTSCSGKTPIEDSSLYLGTGENTLFVGNQHKSGGLSGSVHKHQDEKVERMIQNIETQYCQRLHLGLNYSDLNFPDSGEGSEGVSFSSQSWRVNFTGLGCRTNKTLKFIALDSILFPSFAENLGIDVFNETHATVAVIVESSNENVYLLNHELAYLTSSTSTINKRIIYEFIKNYTNGSLRRYLKSSIANRVSSSEQCSRESDRRQVVCVPEVTTDNFETIVLDPKKDVVLMYYAPWCGFCTSIAHIFLSVARFFNDVDEIIFARTNGDKNTLPFEYTVDMYPTIMFFPAERKSESVSFPTNAQITVSSLIQFVLENAQRIVKWKMSFLLCNRKCVIRNLAMHSFQVRSLYRSIKNDIDMIRFVRREMSAKYLRKTQHKEMNEFIQHLINSIREKREKIKLMSQLQHALKKRLKNFSQTPIELIEDLLRASQPQSKVDKTSEKSKKVKQAMKKIGESKFKKNMNKDEL</sequence>
<dbReference type="AlphaFoldDB" id="A0A3S4RDX4"/>
<dbReference type="SUPFAM" id="SSF52833">
    <property type="entry name" value="Thioredoxin-like"/>
    <property type="match status" value="1"/>
</dbReference>
<evidence type="ECO:0000256" key="2">
    <source>
        <dbReference type="SAM" id="SignalP"/>
    </source>
</evidence>
<reference evidence="4 5" key="1">
    <citation type="journal article" date="2018" name="Gigascience">
        <title>Genomes of trombidid mites reveal novel predicted allergens and laterally-transferred genes associated with secondary metabolism.</title>
        <authorList>
            <person name="Dong X."/>
            <person name="Chaisiri K."/>
            <person name="Xia D."/>
            <person name="Armstrong S.D."/>
            <person name="Fang Y."/>
            <person name="Donnelly M.J."/>
            <person name="Kadowaki T."/>
            <person name="McGarry J.W."/>
            <person name="Darby A.C."/>
            <person name="Makepeace B.L."/>
        </authorList>
    </citation>
    <scope>NUCLEOTIDE SEQUENCE [LARGE SCALE GENOMIC DNA]</scope>
    <source>
        <strain evidence="4">UoL-WK</strain>
    </source>
</reference>
<keyword evidence="5" id="KW-1185">Reference proteome</keyword>
<organism evidence="4 5">
    <name type="scientific">Dinothrombium tinctorium</name>
    <dbReference type="NCBI Taxonomy" id="1965070"/>
    <lineage>
        <taxon>Eukaryota</taxon>
        <taxon>Metazoa</taxon>
        <taxon>Ecdysozoa</taxon>
        <taxon>Arthropoda</taxon>
        <taxon>Chelicerata</taxon>
        <taxon>Arachnida</taxon>
        <taxon>Acari</taxon>
        <taxon>Acariformes</taxon>
        <taxon>Trombidiformes</taxon>
        <taxon>Prostigmata</taxon>
        <taxon>Anystina</taxon>
        <taxon>Parasitengona</taxon>
        <taxon>Trombidioidea</taxon>
        <taxon>Trombidiidae</taxon>
        <taxon>Dinothrombium</taxon>
    </lineage>
</organism>
<evidence type="ECO:0000259" key="3">
    <source>
        <dbReference type="Pfam" id="PF00085"/>
    </source>
</evidence>
<dbReference type="InterPro" id="IPR013766">
    <property type="entry name" value="Thioredoxin_domain"/>
</dbReference>
<proteinExistence type="predicted"/>
<keyword evidence="4" id="KW-0413">Isomerase</keyword>
<feature type="compositionally biased region" description="Basic and acidic residues" evidence="1">
    <location>
        <begin position="803"/>
        <end position="818"/>
    </location>
</feature>
<dbReference type="Proteomes" id="UP000285301">
    <property type="component" value="Unassembled WGS sequence"/>
</dbReference>